<evidence type="ECO:0000313" key="12">
    <source>
        <dbReference type="EMBL" id="EHI54643.1"/>
    </source>
</evidence>
<feature type="domain" description="ABC transporter" evidence="11">
    <location>
        <begin position="259"/>
        <end position="474"/>
    </location>
</feature>
<dbReference type="GO" id="GO:0043190">
    <property type="term" value="C:ATP-binding cassette (ABC) transporter complex"/>
    <property type="evidence" value="ECO:0007669"/>
    <property type="project" value="TreeGrafter"/>
</dbReference>
<evidence type="ECO:0000256" key="3">
    <source>
        <dbReference type="ARBA" id="ARBA00022448"/>
    </source>
</evidence>
<dbReference type="CDD" id="cd03225">
    <property type="entry name" value="ABC_cobalt_CbiO_domain1"/>
    <property type="match status" value="1"/>
</dbReference>
<evidence type="ECO:0000256" key="8">
    <source>
        <dbReference type="ARBA" id="ARBA00022967"/>
    </source>
</evidence>
<protein>
    <recommendedName>
        <fullName evidence="11">ABC transporter domain-containing protein</fullName>
    </recommendedName>
</protein>
<accession>G5GKV1</accession>
<dbReference type="PANTHER" id="PTHR43553:SF23">
    <property type="entry name" value="ABC TRANSPORTER ATP-BINDING COMPONENT"/>
    <property type="match status" value="1"/>
</dbReference>
<dbReference type="GO" id="GO:0016887">
    <property type="term" value="F:ATP hydrolysis activity"/>
    <property type="evidence" value="ECO:0007669"/>
    <property type="project" value="InterPro"/>
</dbReference>
<sequence length="475" mass="53081">MIKFQNVFFSYSDGDSSIKDITFSIKPGECVVLCGRSGSGKSTILRTISGLIPVFYEGELKGKVEIDRQIPAELDSEERANLFGVVFQDPRSQFFMNSVQDEICFVAENIGLSAHEIRQKLDEIVGVVGIEGLLSKNIDELSSGQKQKVALASSLILQPKVLILDEPTSNLDEDGVKVLIKIIKKIKDRGISIIISEHRLEPFNEVVNRFLYIDRGMLRKVWSKEEFESLDNESLSKLGLRPKTINKNTKNKKSNDLILDIESLSFHYKKTKLGIDDINLKLYKGEVVSLLGNNGAGKTTLCKVISGLLKENGGSIKYRGKVANRNLRNKFCYFVMQDADYQLYSDSVVSEISIGKKITEKLKKDMVDSLDAFSLNELKDRHPASLSGGEKQRVILAAAYCSDADVYILDEPTSGMDGDGLHSIIKWVKLLSEKGKIVVIITHDSLLAEATSDKFLYLEEGKQIKEGKKVLYEYN</sequence>
<dbReference type="PATRIC" id="fig|679200.3.peg.2309"/>
<dbReference type="Pfam" id="PF00005">
    <property type="entry name" value="ABC_tran"/>
    <property type="match status" value="2"/>
</dbReference>
<dbReference type="EMBL" id="ACZL01000049">
    <property type="protein sequence ID" value="EHI54643.1"/>
    <property type="molecule type" value="Genomic_DNA"/>
</dbReference>
<keyword evidence="13" id="KW-1185">Reference proteome</keyword>
<evidence type="ECO:0000256" key="5">
    <source>
        <dbReference type="ARBA" id="ARBA00022737"/>
    </source>
</evidence>
<dbReference type="InterPro" id="IPR015856">
    <property type="entry name" value="ABC_transpr_CbiO/EcfA_su"/>
</dbReference>
<dbReference type="PROSITE" id="PS50893">
    <property type="entry name" value="ABC_TRANSPORTER_2"/>
    <property type="match status" value="2"/>
</dbReference>
<dbReference type="InterPro" id="IPR050095">
    <property type="entry name" value="ECF_ABC_transporter_ATP-bd"/>
</dbReference>
<dbReference type="InterPro" id="IPR003439">
    <property type="entry name" value="ABC_transporter-like_ATP-bd"/>
</dbReference>
<dbReference type="InterPro" id="IPR003593">
    <property type="entry name" value="AAA+_ATPase"/>
</dbReference>
<gene>
    <name evidence="12" type="ORF">HMPREF9333_02196</name>
</gene>
<comment type="subcellular location">
    <subcellularLocation>
        <location evidence="1">Cell membrane</location>
        <topology evidence="1">Peripheral membrane protein</topology>
    </subcellularLocation>
</comment>
<dbReference type="AlphaFoldDB" id="G5GKV1"/>
<organism evidence="12 13">
    <name type="scientific">Johnsonella ignava ATCC 51276</name>
    <dbReference type="NCBI Taxonomy" id="679200"/>
    <lineage>
        <taxon>Bacteria</taxon>
        <taxon>Bacillati</taxon>
        <taxon>Bacillota</taxon>
        <taxon>Clostridia</taxon>
        <taxon>Lachnospirales</taxon>
        <taxon>Lachnospiraceae</taxon>
        <taxon>Johnsonella</taxon>
    </lineage>
</organism>
<dbReference type="SUPFAM" id="SSF52540">
    <property type="entry name" value="P-loop containing nucleoside triphosphate hydrolases"/>
    <property type="match status" value="2"/>
</dbReference>
<keyword evidence="8" id="KW-1278">Translocase</keyword>
<dbReference type="GO" id="GO:0005524">
    <property type="term" value="F:ATP binding"/>
    <property type="evidence" value="ECO:0007669"/>
    <property type="project" value="UniProtKB-KW"/>
</dbReference>
<dbReference type="PANTHER" id="PTHR43553">
    <property type="entry name" value="HEAVY METAL TRANSPORTER"/>
    <property type="match status" value="1"/>
</dbReference>
<dbReference type="Proteomes" id="UP000003011">
    <property type="component" value="Unassembled WGS sequence"/>
</dbReference>
<reference evidence="12 13" key="1">
    <citation type="submission" date="2011-08" db="EMBL/GenBank/DDBJ databases">
        <title>The Genome Sequence of Johnsonella ignava ATCC 51276.</title>
        <authorList>
            <consortium name="The Broad Institute Genome Sequencing Platform"/>
            <person name="Earl A."/>
            <person name="Ward D."/>
            <person name="Feldgarden M."/>
            <person name="Gevers D."/>
            <person name="Izard J."/>
            <person name="Blanton J.M."/>
            <person name="Baranova O.V."/>
            <person name="Dewhirst F.E."/>
            <person name="Young S.K."/>
            <person name="Zeng Q."/>
            <person name="Gargeya S."/>
            <person name="Fitzgerald M."/>
            <person name="Haas B."/>
            <person name="Abouelleil A."/>
            <person name="Alvarado L."/>
            <person name="Arachchi H.M."/>
            <person name="Berlin A."/>
            <person name="Brown A."/>
            <person name="Chapman S.B."/>
            <person name="Chen Z."/>
            <person name="Dunbar C."/>
            <person name="Freedman E."/>
            <person name="Gearin G."/>
            <person name="Gellesch M."/>
            <person name="Goldberg J."/>
            <person name="Griggs A."/>
            <person name="Gujja S."/>
            <person name="Heiman D."/>
            <person name="Howarth C."/>
            <person name="Larson L."/>
            <person name="Lui A."/>
            <person name="MacDonald P.J.P."/>
            <person name="Montmayeur A."/>
            <person name="Murphy C."/>
            <person name="Neiman D."/>
            <person name="Pearson M."/>
            <person name="Priest M."/>
            <person name="Roberts A."/>
            <person name="Saif S."/>
            <person name="Shea T."/>
            <person name="Shenoy N."/>
            <person name="Sisk P."/>
            <person name="Stolte C."/>
            <person name="Sykes S."/>
            <person name="Wortman J."/>
            <person name="Nusbaum C."/>
            <person name="Birren B."/>
        </authorList>
    </citation>
    <scope>NUCLEOTIDE SEQUENCE [LARGE SCALE GENOMIC DNA]</scope>
    <source>
        <strain evidence="12 13">ATCC 51276</strain>
    </source>
</reference>
<evidence type="ECO:0000313" key="13">
    <source>
        <dbReference type="Proteomes" id="UP000003011"/>
    </source>
</evidence>
<comment type="caution">
    <text evidence="12">The sequence shown here is derived from an EMBL/GenBank/DDBJ whole genome shotgun (WGS) entry which is preliminary data.</text>
</comment>
<evidence type="ECO:0000256" key="2">
    <source>
        <dbReference type="ARBA" id="ARBA00005417"/>
    </source>
</evidence>
<evidence type="ECO:0000256" key="7">
    <source>
        <dbReference type="ARBA" id="ARBA00022840"/>
    </source>
</evidence>
<dbReference type="SMART" id="SM00382">
    <property type="entry name" value="AAA"/>
    <property type="match status" value="2"/>
</dbReference>
<dbReference type="InterPro" id="IPR017871">
    <property type="entry name" value="ABC_transporter-like_CS"/>
</dbReference>
<dbReference type="Gene3D" id="3.40.50.300">
    <property type="entry name" value="P-loop containing nucleotide triphosphate hydrolases"/>
    <property type="match status" value="2"/>
</dbReference>
<dbReference type="STRING" id="679200.HMPREF9333_02196"/>
<evidence type="ECO:0000256" key="10">
    <source>
        <dbReference type="ARBA" id="ARBA00025157"/>
    </source>
</evidence>
<feature type="domain" description="ABC transporter" evidence="11">
    <location>
        <begin position="2"/>
        <end position="240"/>
    </location>
</feature>
<evidence type="ECO:0000256" key="6">
    <source>
        <dbReference type="ARBA" id="ARBA00022741"/>
    </source>
</evidence>
<dbReference type="HOGENOM" id="CLU_000604_86_7_9"/>
<evidence type="ECO:0000256" key="4">
    <source>
        <dbReference type="ARBA" id="ARBA00022475"/>
    </source>
</evidence>
<keyword evidence="7" id="KW-0067">ATP-binding</keyword>
<dbReference type="OrthoDB" id="501320at2"/>
<evidence type="ECO:0000256" key="9">
    <source>
        <dbReference type="ARBA" id="ARBA00023136"/>
    </source>
</evidence>
<proteinExistence type="inferred from homology"/>
<dbReference type="RefSeq" id="WP_005542206.1">
    <property type="nucleotide sequence ID" value="NZ_JH378842.1"/>
</dbReference>
<keyword evidence="9" id="KW-0472">Membrane</keyword>
<evidence type="ECO:0000259" key="11">
    <source>
        <dbReference type="PROSITE" id="PS50893"/>
    </source>
</evidence>
<keyword evidence="6" id="KW-0547">Nucleotide-binding</keyword>
<comment type="similarity">
    <text evidence="2">Belongs to the ABC transporter superfamily.</text>
</comment>
<keyword evidence="5" id="KW-0677">Repeat</keyword>
<name>G5GKV1_9FIRM</name>
<evidence type="ECO:0000256" key="1">
    <source>
        <dbReference type="ARBA" id="ARBA00004202"/>
    </source>
</evidence>
<dbReference type="PROSITE" id="PS00211">
    <property type="entry name" value="ABC_TRANSPORTER_1"/>
    <property type="match status" value="2"/>
</dbReference>
<dbReference type="InterPro" id="IPR027417">
    <property type="entry name" value="P-loop_NTPase"/>
</dbReference>
<keyword evidence="3" id="KW-0813">Transport</keyword>
<dbReference type="GO" id="GO:0042626">
    <property type="term" value="F:ATPase-coupled transmembrane transporter activity"/>
    <property type="evidence" value="ECO:0007669"/>
    <property type="project" value="TreeGrafter"/>
</dbReference>
<keyword evidence="4" id="KW-1003">Cell membrane</keyword>
<comment type="function">
    <text evidence="10">Probably part of an ABC transporter complex. Responsible for energy coupling to the transport system.</text>
</comment>
<dbReference type="eggNOG" id="COG1129">
    <property type="taxonomic scope" value="Bacteria"/>
</dbReference>